<evidence type="ECO:0000256" key="6">
    <source>
        <dbReference type="ARBA" id="ARBA00023053"/>
    </source>
</evidence>
<keyword evidence="5 12" id="KW-1133">Transmembrane helix</keyword>
<evidence type="ECO:0008006" key="15">
    <source>
        <dbReference type="Google" id="ProtNLM"/>
    </source>
</evidence>
<dbReference type="InterPro" id="IPR001873">
    <property type="entry name" value="ENaC"/>
</dbReference>
<organism evidence="13 14">
    <name type="scientific">Schistosoma mekongi</name>
    <name type="common">Parasitic worm</name>
    <dbReference type="NCBI Taxonomy" id="38744"/>
    <lineage>
        <taxon>Eukaryota</taxon>
        <taxon>Metazoa</taxon>
        <taxon>Spiralia</taxon>
        <taxon>Lophotrochozoa</taxon>
        <taxon>Platyhelminthes</taxon>
        <taxon>Trematoda</taxon>
        <taxon>Digenea</taxon>
        <taxon>Strigeidida</taxon>
        <taxon>Schistosomatoidea</taxon>
        <taxon>Schistosomatidae</taxon>
        <taxon>Schistosoma</taxon>
    </lineage>
</organism>
<reference evidence="13" key="2">
    <citation type="journal article" date="2023" name="Infect Dis Poverty">
        <title>Chromosome-scale genome of the human blood fluke Schistosoma mekongi and its implications for public health.</title>
        <authorList>
            <person name="Zhou M."/>
            <person name="Xu L."/>
            <person name="Xu D."/>
            <person name="Chen W."/>
            <person name="Khan J."/>
            <person name="Hu Y."/>
            <person name="Huang H."/>
            <person name="Wei H."/>
            <person name="Zhang Y."/>
            <person name="Chusongsang P."/>
            <person name="Tanasarnprasert K."/>
            <person name="Hu X."/>
            <person name="Limpanont Y."/>
            <person name="Lv Z."/>
        </authorList>
    </citation>
    <scope>NUCLEOTIDE SEQUENCE</scope>
    <source>
        <strain evidence="13">LV_2022a</strain>
    </source>
</reference>
<evidence type="ECO:0000256" key="11">
    <source>
        <dbReference type="RuleBase" id="RU000679"/>
    </source>
</evidence>
<accession>A0AAE2D8G9</accession>
<evidence type="ECO:0000256" key="1">
    <source>
        <dbReference type="ARBA" id="ARBA00004141"/>
    </source>
</evidence>
<name>A0AAE2D8G9_SCHME</name>
<keyword evidence="8 12" id="KW-0472">Membrane</keyword>
<evidence type="ECO:0000256" key="3">
    <source>
        <dbReference type="ARBA" id="ARBA00022461"/>
    </source>
</evidence>
<keyword evidence="10 11" id="KW-0407">Ion channel</keyword>
<gene>
    <name evidence="13" type="ORF">MN116_002074</name>
</gene>
<dbReference type="GO" id="GO:0005272">
    <property type="term" value="F:sodium channel activity"/>
    <property type="evidence" value="ECO:0007669"/>
    <property type="project" value="UniProtKB-KW"/>
</dbReference>
<keyword evidence="6" id="KW-0915">Sodium</keyword>
<dbReference type="Gene3D" id="1.10.287.770">
    <property type="entry name" value="YojJ-like"/>
    <property type="match status" value="1"/>
</dbReference>
<keyword evidence="3 11" id="KW-0894">Sodium channel</keyword>
<evidence type="ECO:0000256" key="2">
    <source>
        <dbReference type="ARBA" id="ARBA00022448"/>
    </source>
</evidence>
<proteinExistence type="inferred from homology"/>
<sequence length="820" mass="94024">MRCSTSVFSQSSLVPLAKIANAPSRSLRLLWAIVTAIMFIGLCVCISLVVLQYLKHQTVFQLDYSGRHSVYDQVPGITICPQSQESKRLFLDAMKRLNITTQSIPLPWFSKSVLDQFRAEALKIQPDLKFGVIVHRLPKGELLWNTSKTALSPIYRMLLNFSVEFQIQPSYLSDSYRLTVMEQVPNIRNFLCTTFELRSKNVEKSWSYLEIRINQENNAENSNRITFIIITHERGELPFSAYDRHIHTILPPETSVSLYFSKSVTTRLNTARNPCHVGADAKFIASELTIDTENEYNNNEIKHYSSGVTSKHTTLLPKLPMNNEVDNYDVNTITNTKSSNFNYNNLNDDDHHQQQWYFDYLDTIRMKNKQNTFSSETTNYLQFALLRKRQKKSNEQSRSKLNTVSLFGTEFLYSREACGWVECCAKVAYNCNSTCTLDLLSINRTSTQSHFLCERSQCQDEQIPYETCPLPCIQTKFIKHSEVRLSGFEDGLPVLTSRLKLVRSESVQVATEEEIFSLAKLFSEVGGLCSLFIGFSCIFLFELLEALILMYYPKNKSKQTIQVNTISNTTNPINSNNNSHRTEINKTNDQKCLSTPFIEVNKHTIYNMPSAITDSMINSTTTTMTTTNVYSDSNGDNIINNSNNNNNNNPKTPKASFSTANMFSLEKFLNNETEYSTENRHFTDIHSDDNENGDLETTDSHLASYVNNYHVNESRPLENVYNCDHTDKNKAQATLLSVSNQHTHDVGEIIESDREYMLPIWLTTSIPLHRINDRQISSKGNINNQEECMYSKTTTVCSREELIQLLQENRIRIKVMFTEQ</sequence>
<comment type="similarity">
    <text evidence="11">Belongs to the amiloride-sensitive sodium channel (TC 1.A.6) family.</text>
</comment>
<comment type="caution">
    <text evidence="13">The sequence shown here is derived from an EMBL/GenBank/DDBJ whole genome shotgun (WGS) entry which is preliminary data.</text>
</comment>
<evidence type="ECO:0000256" key="10">
    <source>
        <dbReference type="ARBA" id="ARBA00023303"/>
    </source>
</evidence>
<evidence type="ECO:0000256" key="5">
    <source>
        <dbReference type="ARBA" id="ARBA00022989"/>
    </source>
</evidence>
<dbReference type="Pfam" id="PF00858">
    <property type="entry name" value="ASC"/>
    <property type="match status" value="1"/>
</dbReference>
<dbReference type="AlphaFoldDB" id="A0AAE2D8G9"/>
<dbReference type="EMBL" id="JALJAT010000001">
    <property type="protein sequence ID" value="KAK4474972.1"/>
    <property type="molecule type" value="Genomic_DNA"/>
</dbReference>
<keyword evidence="14" id="KW-1185">Reference proteome</keyword>
<evidence type="ECO:0000256" key="7">
    <source>
        <dbReference type="ARBA" id="ARBA00023065"/>
    </source>
</evidence>
<protein>
    <recommendedName>
        <fullName evidence="15">Amiloride-sensitive sodium channel</fullName>
    </recommendedName>
</protein>
<dbReference type="GO" id="GO:0016020">
    <property type="term" value="C:membrane"/>
    <property type="evidence" value="ECO:0007669"/>
    <property type="project" value="UniProtKB-SubCell"/>
</dbReference>
<evidence type="ECO:0000256" key="9">
    <source>
        <dbReference type="ARBA" id="ARBA00023201"/>
    </source>
</evidence>
<comment type="subcellular location">
    <subcellularLocation>
        <location evidence="1">Membrane</location>
        <topology evidence="1">Multi-pass membrane protein</topology>
    </subcellularLocation>
</comment>
<evidence type="ECO:0000313" key="14">
    <source>
        <dbReference type="Proteomes" id="UP001292079"/>
    </source>
</evidence>
<keyword evidence="9 11" id="KW-0739">Sodium transport</keyword>
<evidence type="ECO:0000256" key="8">
    <source>
        <dbReference type="ARBA" id="ARBA00023136"/>
    </source>
</evidence>
<reference evidence="13" key="1">
    <citation type="submission" date="2022-04" db="EMBL/GenBank/DDBJ databases">
        <authorList>
            <person name="Xu L."/>
            <person name="Lv Z."/>
        </authorList>
    </citation>
    <scope>NUCLEOTIDE SEQUENCE</scope>
    <source>
        <strain evidence="13">LV_2022a</strain>
    </source>
</reference>
<keyword evidence="7 11" id="KW-0406">Ion transport</keyword>
<keyword evidence="2 11" id="KW-0813">Transport</keyword>
<keyword evidence="4 11" id="KW-0812">Transmembrane</keyword>
<evidence type="ECO:0000256" key="12">
    <source>
        <dbReference type="SAM" id="Phobius"/>
    </source>
</evidence>
<feature type="transmembrane region" description="Helical" evidence="12">
    <location>
        <begin position="29"/>
        <end position="54"/>
    </location>
</feature>
<evidence type="ECO:0000256" key="4">
    <source>
        <dbReference type="ARBA" id="ARBA00022692"/>
    </source>
</evidence>
<evidence type="ECO:0000313" key="13">
    <source>
        <dbReference type="EMBL" id="KAK4474972.1"/>
    </source>
</evidence>
<dbReference type="Proteomes" id="UP001292079">
    <property type="component" value="Unassembled WGS sequence"/>
</dbReference>